<evidence type="ECO:0000256" key="1">
    <source>
        <dbReference type="ARBA" id="ARBA00022729"/>
    </source>
</evidence>
<keyword evidence="3" id="KW-0812">Transmembrane</keyword>
<keyword evidence="1" id="KW-0732">Signal</keyword>
<keyword evidence="3" id="KW-1133">Transmembrane helix</keyword>
<dbReference type="AlphaFoldDB" id="A0A0M2HVA1"/>
<keyword evidence="3" id="KW-0472">Membrane</keyword>
<proteinExistence type="predicted"/>
<evidence type="ECO:0000259" key="4">
    <source>
        <dbReference type="PROSITE" id="PS51109"/>
    </source>
</evidence>
<dbReference type="Proteomes" id="UP000033900">
    <property type="component" value="Unassembled WGS sequence"/>
</dbReference>
<dbReference type="STRING" id="273678.RS84_01138"/>
<feature type="transmembrane region" description="Helical" evidence="3">
    <location>
        <begin position="37"/>
        <end position="56"/>
    </location>
</feature>
<dbReference type="Pfam" id="PF07501">
    <property type="entry name" value="G5"/>
    <property type="match status" value="1"/>
</dbReference>
<dbReference type="OrthoDB" id="6048299at2"/>
<dbReference type="SMART" id="SM01208">
    <property type="entry name" value="G5"/>
    <property type="match status" value="1"/>
</dbReference>
<feature type="transmembrane region" description="Helical" evidence="3">
    <location>
        <begin position="12"/>
        <end position="31"/>
    </location>
</feature>
<feature type="region of interest" description="Disordered" evidence="2">
    <location>
        <begin position="90"/>
        <end position="122"/>
    </location>
</feature>
<dbReference type="PATRIC" id="fig|273678.4.peg.1135"/>
<sequence length="272" mass="27536">MVNRRSAPKKRGSGWLIAAVLIAPVILGTLLARWSPVAIVLALVAVIGIGLFVLIARPLPAVGLRTRASGFVALGLAALLATGGGVASASSTRSDDVTAPTPHTLVGGSADAVTPRPSVKPTTFDTATEEVAIPYEQTTVDDPARDQGTTAIVTAGVAGLKVITYKLTLVDGVESHREVVSEVVQTSPVTEVTAVGSRVPQPAAPPAPVPLVQQGSGGCDPNYTGACVPISSDVDCEGGSGDGPAYVRGPVQIVGSDVYDLDRDGDGIACDK</sequence>
<name>A0A0M2HVA1_9MICO</name>
<feature type="transmembrane region" description="Helical" evidence="3">
    <location>
        <begin position="68"/>
        <end position="87"/>
    </location>
</feature>
<feature type="domain" description="G5" evidence="4">
    <location>
        <begin position="119"/>
        <end position="199"/>
    </location>
</feature>
<organism evidence="5 6">
    <name type="scientific">Microbacterium hydrocarbonoxydans</name>
    <dbReference type="NCBI Taxonomy" id="273678"/>
    <lineage>
        <taxon>Bacteria</taxon>
        <taxon>Bacillati</taxon>
        <taxon>Actinomycetota</taxon>
        <taxon>Actinomycetes</taxon>
        <taxon>Micrococcales</taxon>
        <taxon>Microbacteriaceae</taxon>
        <taxon>Microbacterium</taxon>
    </lineage>
</organism>
<evidence type="ECO:0000313" key="6">
    <source>
        <dbReference type="Proteomes" id="UP000033900"/>
    </source>
</evidence>
<protein>
    <submittedName>
        <fullName evidence="5">G5 domain protein</fullName>
    </submittedName>
</protein>
<gene>
    <name evidence="5" type="ORF">RS84_01138</name>
</gene>
<evidence type="ECO:0000256" key="3">
    <source>
        <dbReference type="SAM" id="Phobius"/>
    </source>
</evidence>
<evidence type="ECO:0000256" key="2">
    <source>
        <dbReference type="SAM" id="MobiDB-lite"/>
    </source>
</evidence>
<dbReference type="EMBL" id="JYJB01000007">
    <property type="protein sequence ID" value="KJL48379.1"/>
    <property type="molecule type" value="Genomic_DNA"/>
</dbReference>
<dbReference type="PROSITE" id="PS51109">
    <property type="entry name" value="G5"/>
    <property type="match status" value="1"/>
</dbReference>
<accession>A0A0M2HVA1</accession>
<comment type="caution">
    <text evidence="5">The sequence shown here is derived from an EMBL/GenBank/DDBJ whole genome shotgun (WGS) entry which is preliminary data.</text>
</comment>
<reference evidence="5 6" key="1">
    <citation type="submission" date="2015-02" db="EMBL/GenBank/DDBJ databases">
        <title>Draft genome sequences of ten Microbacterium spp. with emphasis on heavy metal contaminated environments.</title>
        <authorList>
            <person name="Corretto E."/>
        </authorList>
    </citation>
    <scope>NUCLEOTIDE SEQUENCE [LARGE SCALE GENOMIC DNA]</scope>
    <source>
        <strain evidence="5 6">SA35</strain>
    </source>
</reference>
<dbReference type="Gene3D" id="2.20.230.10">
    <property type="entry name" value="Resuscitation-promoting factor rpfb"/>
    <property type="match status" value="1"/>
</dbReference>
<dbReference type="InterPro" id="IPR011098">
    <property type="entry name" value="G5_dom"/>
</dbReference>
<keyword evidence="6" id="KW-1185">Reference proteome</keyword>
<dbReference type="RefSeq" id="WP_082062076.1">
    <property type="nucleotide sequence ID" value="NZ_JYJB01000007.1"/>
</dbReference>
<evidence type="ECO:0000313" key="5">
    <source>
        <dbReference type="EMBL" id="KJL48379.1"/>
    </source>
</evidence>